<keyword evidence="2" id="KW-0805">Transcription regulation</keyword>
<dbReference type="GO" id="GO:0003700">
    <property type="term" value="F:DNA-binding transcription factor activity"/>
    <property type="evidence" value="ECO:0007669"/>
    <property type="project" value="InterPro"/>
</dbReference>
<reference evidence="6" key="1">
    <citation type="journal article" date="2021" name="PeerJ">
        <title>Extensive microbial diversity within the chicken gut microbiome revealed by metagenomics and culture.</title>
        <authorList>
            <person name="Gilroy R."/>
            <person name="Ravi A."/>
            <person name="Getino M."/>
            <person name="Pursley I."/>
            <person name="Horton D.L."/>
            <person name="Alikhan N.F."/>
            <person name="Baker D."/>
            <person name="Gharbi K."/>
            <person name="Hall N."/>
            <person name="Watson M."/>
            <person name="Adriaenssens E.M."/>
            <person name="Foster-Nyarko E."/>
            <person name="Jarju S."/>
            <person name="Secka A."/>
            <person name="Antonio M."/>
            <person name="Oren A."/>
            <person name="Chaudhuri R.R."/>
            <person name="La Ragione R."/>
            <person name="Hildebrand F."/>
            <person name="Pallen M.J."/>
        </authorList>
    </citation>
    <scope>NUCLEOTIDE SEQUENCE</scope>
    <source>
        <strain evidence="6">ChiBcec2-3848</strain>
    </source>
</reference>
<dbReference type="CDD" id="cd06267">
    <property type="entry name" value="PBP1_LacI_sugar_binding-like"/>
    <property type="match status" value="1"/>
</dbReference>
<keyword evidence="3" id="KW-0238">DNA-binding</keyword>
<gene>
    <name evidence="6" type="ORF">H9753_07035</name>
</gene>
<dbReference type="SMART" id="SM00345">
    <property type="entry name" value="HTH_GNTR"/>
    <property type="match status" value="1"/>
</dbReference>
<dbReference type="InterPro" id="IPR036390">
    <property type="entry name" value="WH_DNA-bd_sf"/>
</dbReference>
<dbReference type="SUPFAM" id="SSF46785">
    <property type="entry name" value="Winged helix' DNA-binding domain"/>
    <property type="match status" value="1"/>
</dbReference>
<organism evidence="6 7">
    <name type="scientific">Candidatus Blautia merdavium</name>
    <dbReference type="NCBI Taxonomy" id="2838494"/>
    <lineage>
        <taxon>Bacteria</taxon>
        <taxon>Bacillati</taxon>
        <taxon>Bacillota</taxon>
        <taxon>Clostridia</taxon>
        <taxon>Lachnospirales</taxon>
        <taxon>Lachnospiraceae</taxon>
        <taxon>Blautia</taxon>
    </lineage>
</organism>
<dbReference type="PANTHER" id="PTHR30146">
    <property type="entry name" value="LACI-RELATED TRANSCRIPTIONAL REPRESSOR"/>
    <property type="match status" value="1"/>
</dbReference>
<protein>
    <submittedName>
        <fullName evidence="6">GntR family transcriptional regulator</fullName>
    </submittedName>
</protein>
<reference evidence="6" key="2">
    <citation type="submission" date="2021-04" db="EMBL/GenBank/DDBJ databases">
        <authorList>
            <person name="Gilroy R."/>
        </authorList>
    </citation>
    <scope>NUCLEOTIDE SEQUENCE</scope>
    <source>
        <strain evidence="6">ChiBcec2-3848</strain>
    </source>
</reference>
<dbReference type="Proteomes" id="UP000823886">
    <property type="component" value="Unassembled WGS sequence"/>
</dbReference>
<dbReference type="AlphaFoldDB" id="A0A9D2TAJ2"/>
<dbReference type="CDD" id="cd07377">
    <property type="entry name" value="WHTH_GntR"/>
    <property type="match status" value="1"/>
</dbReference>
<dbReference type="PANTHER" id="PTHR30146:SF95">
    <property type="entry name" value="RIBOSE OPERON REPRESSOR"/>
    <property type="match status" value="1"/>
</dbReference>
<dbReference type="PROSITE" id="PS50949">
    <property type="entry name" value="HTH_GNTR"/>
    <property type="match status" value="1"/>
</dbReference>
<evidence type="ECO:0000259" key="5">
    <source>
        <dbReference type="PROSITE" id="PS50949"/>
    </source>
</evidence>
<dbReference type="Pfam" id="PF00392">
    <property type="entry name" value="GntR"/>
    <property type="match status" value="1"/>
</dbReference>
<dbReference type="InterPro" id="IPR028082">
    <property type="entry name" value="Peripla_BP_I"/>
</dbReference>
<sequence length="377" mass="43375">MEKNQYLYIKISQEIEEKIQKGELKQGECLPKGEQLAKEYGVSAITITHALNRLKEKGYLVRIKGKGSFIHVPDLEARREEEKERKQRTETPGKLCKGKIGVVLEHISSCFGLDLLYMLDQCAEKAGYKVLVRFSYGDRQRETEEINFLKKENVLGMVIMPCHGTYYNVDLLKLIIEGLPVVLLDKQMEGVPVSSVRTDNYHAMEKLVGYLQEKGKQKIGFICPEENGTSSVIERKKGFFKAVDKRSLQRMEPCYLTSDEKMTEIFSEEINREWIGEIENYLDENRQLDGIVCTEYGIARCLGQLSHKLKERGILAGCIDEDYLSSSGMYFAHVRQNEKEIAKKAMELLLHRIQGEEYRQGNYLVEGIFREACGERE</sequence>
<evidence type="ECO:0000256" key="2">
    <source>
        <dbReference type="ARBA" id="ARBA00023015"/>
    </source>
</evidence>
<dbReference type="InterPro" id="IPR000524">
    <property type="entry name" value="Tscrpt_reg_HTH_GntR"/>
</dbReference>
<evidence type="ECO:0000313" key="6">
    <source>
        <dbReference type="EMBL" id="HJC63355.1"/>
    </source>
</evidence>
<dbReference type="GO" id="GO:0000976">
    <property type="term" value="F:transcription cis-regulatory region binding"/>
    <property type="evidence" value="ECO:0007669"/>
    <property type="project" value="TreeGrafter"/>
</dbReference>
<dbReference type="Gene3D" id="1.10.10.10">
    <property type="entry name" value="Winged helix-like DNA-binding domain superfamily/Winged helix DNA-binding domain"/>
    <property type="match status" value="1"/>
</dbReference>
<evidence type="ECO:0000256" key="3">
    <source>
        <dbReference type="ARBA" id="ARBA00023125"/>
    </source>
</evidence>
<dbReference type="InterPro" id="IPR036388">
    <property type="entry name" value="WH-like_DNA-bd_sf"/>
</dbReference>
<dbReference type="InterPro" id="IPR001761">
    <property type="entry name" value="Peripla_BP/Lac1_sug-bd_dom"/>
</dbReference>
<dbReference type="SUPFAM" id="SSF53822">
    <property type="entry name" value="Periplasmic binding protein-like I"/>
    <property type="match status" value="1"/>
</dbReference>
<accession>A0A9D2TAJ2</accession>
<proteinExistence type="predicted"/>
<dbReference type="Gene3D" id="3.40.50.2300">
    <property type="match status" value="2"/>
</dbReference>
<dbReference type="EMBL" id="DWVZ01000092">
    <property type="protein sequence ID" value="HJC63355.1"/>
    <property type="molecule type" value="Genomic_DNA"/>
</dbReference>
<name>A0A9D2TAJ2_9FIRM</name>
<comment type="caution">
    <text evidence="6">The sequence shown here is derived from an EMBL/GenBank/DDBJ whole genome shotgun (WGS) entry which is preliminary data.</text>
</comment>
<evidence type="ECO:0000256" key="1">
    <source>
        <dbReference type="ARBA" id="ARBA00022491"/>
    </source>
</evidence>
<evidence type="ECO:0000313" key="7">
    <source>
        <dbReference type="Proteomes" id="UP000823886"/>
    </source>
</evidence>
<keyword evidence="4" id="KW-0804">Transcription</keyword>
<evidence type="ECO:0000256" key="4">
    <source>
        <dbReference type="ARBA" id="ARBA00023163"/>
    </source>
</evidence>
<feature type="domain" description="HTH gntR-type" evidence="5">
    <location>
        <begin position="5"/>
        <end position="73"/>
    </location>
</feature>
<dbReference type="Pfam" id="PF00532">
    <property type="entry name" value="Peripla_BP_1"/>
    <property type="match status" value="1"/>
</dbReference>
<keyword evidence="1" id="KW-0678">Repressor</keyword>